<feature type="region of interest" description="Disordered" evidence="1">
    <location>
        <begin position="12"/>
        <end position="36"/>
    </location>
</feature>
<dbReference type="EMBL" id="CP017816">
    <property type="protein sequence ID" value="APA08341.1"/>
    <property type="molecule type" value="Genomic_DNA"/>
</dbReference>
<protein>
    <recommendedName>
        <fullName evidence="2">2EXR domain-containing protein</fullName>
    </recommendedName>
</protein>
<name>A0A1D9Q064_SCLS1</name>
<dbReference type="InterPro" id="IPR045518">
    <property type="entry name" value="2EXR"/>
</dbReference>
<reference evidence="4" key="1">
    <citation type="journal article" date="2017" name="Genome Biol. Evol.">
        <title>The complete genome sequence of the phytopathogenic fungus Sclerotinia sclerotiorum reveals insights into the genome architecture of broad host range pathogens.</title>
        <authorList>
            <person name="Derbyshire M."/>
            <person name="Denton-Giles M."/>
            <person name="Hegedus D."/>
            <person name="Seifbarghy S."/>
            <person name="Rollins J."/>
            <person name="van Kan J."/>
            <person name="Seidl M.F."/>
            <person name="Faino L."/>
            <person name="Mbengue M."/>
            <person name="Navaud O."/>
            <person name="Raffaele S."/>
            <person name="Hammond-Kosack K."/>
            <person name="Heard S."/>
            <person name="Oliver R."/>
        </authorList>
    </citation>
    <scope>NUCLEOTIDE SEQUENCE [LARGE SCALE GENOMIC DNA]</scope>
    <source>
        <strain evidence="4">ATCC 18683 / 1980 / Ss-1</strain>
    </source>
</reference>
<evidence type="ECO:0000256" key="1">
    <source>
        <dbReference type="SAM" id="MobiDB-lite"/>
    </source>
</evidence>
<proteinExistence type="predicted"/>
<sequence>MCKHCPPKQYWEEGYQHDQDSDRDSDNANSGSDQASSNGAFGKFKLFPAETQCMIYKKSFPDPQIIQFKFKIEEDQNHNEGRIDVELTHNLPANPIMLPLLQACKVSQNEVFRHFKEVKIRPLNTNMPHALFDEVENPEYKVGESPRDALRESKVAGIQAHLFQLIRTHFPALEKIHIILADSRYWIGLFDVENELRIIDVDSEFPYQNFTLRDPLVYDDRIWDDLGSILRFVDPVDTKSMLRDWEIYIKGEVDEDALEFWKTRTPIPGLLCCFEPDLSNVPGKVSTPKLHITDIDAWVPAHADGTMVDKYKGLAQIFDGVPWSYTGKDGI</sequence>
<evidence type="ECO:0000313" key="4">
    <source>
        <dbReference type="Proteomes" id="UP000177798"/>
    </source>
</evidence>
<dbReference type="Proteomes" id="UP000177798">
    <property type="component" value="Chromosome 3"/>
</dbReference>
<dbReference type="AlphaFoldDB" id="A0A1D9Q064"/>
<feature type="domain" description="2EXR" evidence="2">
    <location>
        <begin position="41"/>
        <end position="115"/>
    </location>
</feature>
<gene>
    <name evidence="3" type="ORF">sscle_03g031110</name>
</gene>
<organism evidence="3 4">
    <name type="scientific">Sclerotinia sclerotiorum (strain ATCC 18683 / 1980 / Ss-1)</name>
    <name type="common">White mold</name>
    <name type="synonym">Whetzelinia sclerotiorum</name>
    <dbReference type="NCBI Taxonomy" id="665079"/>
    <lineage>
        <taxon>Eukaryota</taxon>
        <taxon>Fungi</taxon>
        <taxon>Dikarya</taxon>
        <taxon>Ascomycota</taxon>
        <taxon>Pezizomycotina</taxon>
        <taxon>Leotiomycetes</taxon>
        <taxon>Helotiales</taxon>
        <taxon>Sclerotiniaceae</taxon>
        <taxon>Sclerotinia</taxon>
    </lineage>
</organism>
<feature type="compositionally biased region" description="Polar residues" evidence="1">
    <location>
        <begin position="27"/>
        <end position="36"/>
    </location>
</feature>
<dbReference type="VEuPathDB" id="FungiDB:sscle_03g031110"/>
<accession>A0A1D9Q064</accession>
<evidence type="ECO:0000313" key="3">
    <source>
        <dbReference type="EMBL" id="APA08341.1"/>
    </source>
</evidence>
<dbReference type="Pfam" id="PF20150">
    <property type="entry name" value="2EXR"/>
    <property type="match status" value="1"/>
</dbReference>
<feature type="compositionally biased region" description="Basic and acidic residues" evidence="1">
    <location>
        <begin position="12"/>
        <end position="26"/>
    </location>
</feature>
<evidence type="ECO:0000259" key="2">
    <source>
        <dbReference type="Pfam" id="PF20150"/>
    </source>
</evidence>
<dbReference type="OrthoDB" id="3466495at2759"/>